<dbReference type="Proteomes" id="UP000688137">
    <property type="component" value="Unassembled WGS sequence"/>
</dbReference>
<evidence type="ECO:0000313" key="2">
    <source>
        <dbReference type="EMBL" id="CAD8075409.1"/>
    </source>
</evidence>
<keyword evidence="3" id="KW-1185">Reference proteome</keyword>
<gene>
    <name evidence="2" type="ORF">PPRIM_AZ9-3.1.T0540191</name>
</gene>
<evidence type="ECO:0000256" key="1">
    <source>
        <dbReference type="SAM" id="Phobius"/>
    </source>
</evidence>
<comment type="caution">
    <text evidence="2">The sequence shown here is derived from an EMBL/GenBank/DDBJ whole genome shotgun (WGS) entry which is preliminary data.</text>
</comment>
<dbReference type="AlphaFoldDB" id="A0A8S1M6L9"/>
<dbReference type="EMBL" id="CAJJDM010000054">
    <property type="protein sequence ID" value="CAD8075409.1"/>
    <property type="molecule type" value="Genomic_DNA"/>
</dbReference>
<organism evidence="2 3">
    <name type="scientific">Paramecium primaurelia</name>
    <dbReference type="NCBI Taxonomy" id="5886"/>
    <lineage>
        <taxon>Eukaryota</taxon>
        <taxon>Sar</taxon>
        <taxon>Alveolata</taxon>
        <taxon>Ciliophora</taxon>
        <taxon>Intramacronucleata</taxon>
        <taxon>Oligohymenophorea</taxon>
        <taxon>Peniculida</taxon>
        <taxon>Parameciidae</taxon>
        <taxon>Paramecium</taxon>
    </lineage>
</organism>
<keyword evidence="1" id="KW-0472">Membrane</keyword>
<reference evidence="2" key="1">
    <citation type="submission" date="2021-01" db="EMBL/GenBank/DDBJ databases">
        <authorList>
            <consortium name="Genoscope - CEA"/>
            <person name="William W."/>
        </authorList>
    </citation>
    <scope>NUCLEOTIDE SEQUENCE</scope>
</reference>
<feature type="transmembrane region" description="Helical" evidence="1">
    <location>
        <begin position="6"/>
        <end position="29"/>
    </location>
</feature>
<keyword evidence="1" id="KW-0812">Transmembrane</keyword>
<keyword evidence="1" id="KW-1133">Transmembrane helix</keyword>
<sequence length="78" mass="9184">MSLKNINVLNVNSLIVVLHVSSFIIANLFKRNLRLKSKNHSKVIILMMNINYLKRNQNYLKEVKKLENLLPISVFKNY</sequence>
<proteinExistence type="predicted"/>
<protein>
    <submittedName>
        <fullName evidence="2">Uncharacterized protein</fullName>
    </submittedName>
</protein>
<accession>A0A8S1M6L9</accession>
<evidence type="ECO:0000313" key="3">
    <source>
        <dbReference type="Proteomes" id="UP000688137"/>
    </source>
</evidence>
<name>A0A8S1M6L9_PARPR</name>